<sequence length="1274" mass="141761">MASTESSSSSSSTRSVSVDDSSGPYHLHSGDSPGLILVPKQLTSENYHLWKRAMTKALSSKHKLGFVTGSLLQPNDPNDPLYEKWIRCDDTVVAWITNCLCEEISASVAYLNTAKEIWDDLQERYSQKNGPRVFHLKQAISALKQDQLSVGAYYTRLKGFWDEYLNYRPIPGCSCGAKCTCALPKTLTEYQHYDYVMSFLMGLNESFIHVRGQILLMEPLPSINKVFSMIQADEKQRGAGILPLPSIESTALFSKAETPSILHQPIDNNSLALFSRNDSARQFQYGKRDRPTCSHCGFKGHIAEKCYKLHGYPPGYRGKGKVNAAANQISGPSAQSFTDSHTQTPYQAQAATTLTMKQPASHPLPNLVGPTTMEDDWFGLGHPSSTRMSFISKILPFVSGSVNSVHDCKICPLAKQKRLPFPNNNNLSTSAFDILHVDIWGPYFVPTTHGHKYFLTLVDDATRTTWVYLMKLKSETRSLLQSFILMIETQFGSTIKCIRSDNGHEFSMIEFYTSKGILHQHSCVETLQQNSVVEKKHQHILNVARSLRFQAHLPIRFWGDCVLTAVYLINRLPSPLLSSKSPYECLLHKPPSYSHLKVFGCLCFASTLTVGRHKFDPRAKPCVFLGYPASVKGYKLYDLASHQFFVSRDVVFHETTFPFQPKSLPSTTYSFTPSSSTIIEPSFNHPSSSTLPPISDPFNISSLDSHDASVSNPYISAVPILDSNVLDASLSQSDDHHSIPSIDHSSPINDTHSSPILRRSTRIIKQPSYLQDYHCQLAVAAAASPDLSPPIAGSVGSGKPYPFSHTLSYSNLSSSHKSFALALSSHTEPTSFQQANASSHWQEAMNAELAALEANNTWVITELPPGKQPIGCKWVYKVKLKSDGTLERYKARLVAKGYTQQEGLDYSETFSPVAKFTTVRSSSYCSFCQGLGENKVCLLKKSIYGLKQASRQWFAKFSSTILKHGFTQSKSDYSLFTRSKGSSFIALLVYVDDILIASNDFESVNALKHSLHAEFKLKDLGNLKYFLGLEVARTAKGISLCQRKYTLEIISDSGLLGTKPVKTPMEQNLKLSAIDGIPLEDPSQYRRLVGRLLILKYLKGTPGQGLFFPSSNDLQLKAFSDSDWAGCIDTRRSVTGYCVFLGESLISWKSKKQHTVSRSSAEAEYRAMAASVCELMWLVPLLKDFQIDHTKEALLFCDSQAAIHIAANPVFHERTKHIELDCHLIREKIQDGLIRTLHVSSQNQVADLMTKPLGFPLFDSLVNKIGAINIYAPS</sequence>
<dbReference type="InterPro" id="IPR001584">
    <property type="entry name" value="Integrase_cat-core"/>
</dbReference>
<dbReference type="GO" id="GO:0015074">
    <property type="term" value="P:DNA integration"/>
    <property type="evidence" value="ECO:0007669"/>
    <property type="project" value="InterPro"/>
</dbReference>
<reference evidence="5" key="1">
    <citation type="submission" date="2018-02" db="EMBL/GenBank/DDBJ databases">
        <authorList>
            <person name="Cohen D.B."/>
            <person name="Kent A.D."/>
        </authorList>
    </citation>
    <scope>NUCLEOTIDE SEQUENCE</scope>
</reference>
<evidence type="ECO:0000259" key="4">
    <source>
        <dbReference type="PROSITE" id="PS50994"/>
    </source>
</evidence>
<dbReference type="GO" id="GO:0003676">
    <property type="term" value="F:nucleic acid binding"/>
    <property type="evidence" value="ECO:0007669"/>
    <property type="project" value="InterPro"/>
</dbReference>
<organism evidence="5">
    <name type="scientific">Fagus sylvatica</name>
    <name type="common">Beechnut</name>
    <dbReference type="NCBI Taxonomy" id="28930"/>
    <lineage>
        <taxon>Eukaryota</taxon>
        <taxon>Viridiplantae</taxon>
        <taxon>Streptophyta</taxon>
        <taxon>Embryophyta</taxon>
        <taxon>Tracheophyta</taxon>
        <taxon>Spermatophyta</taxon>
        <taxon>Magnoliopsida</taxon>
        <taxon>eudicotyledons</taxon>
        <taxon>Gunneridae</taxon>
        <taxon>Pentapetalae</taxon>
        <taxon>rosids</taxon>
        <taxon>fabids</taxon>
        <taxon>Fagales</taxon>
        <taxon>Fagaceae</taxon>
        <taxon>Fagus</taxon>
    </lineage>
</organism>
<dbReference type="GO" id="GO:0016787">
    <property type="term" value="F:hydrolase activity"/>
    <property type="evidence" value="ECO:0007669"/>
    <property type="project" value="UniProtKB-KW"/>
</dbReference>
<keyword evidence="1" id="KW-0479">Metal-binding</keyword>
<dbReference type="AlphaFoldDB" id="A0A2N9GUM1"/>
<dbReference type="PROSITE" id="PS50994">
    <property type="entry name" value="INTEGRASE"/>
    <property type="match status" value="1"/>
</dbReference>
<name>A0A2N9GUM1_FAGSY</name>
<dbReference type="InterPro" id="IPR057670">
    <property type="entry name" value="SH3_retrovirus"/>
</dbReference>
<dbReference type="InterPro" id="IPR036397">
    <property type="entry name" value="RNaseH_sf"/>
</dbReference>
<evidence type="ECO:0000256" key="1">
    <source>
        <dbReference type="ARBA" id="ARBA00022723"/>
    </source>
</evidence>
<dbReference type="PANTHER" id="PTHR42648">
    <property type="entry name" value="TRANSPOSASE, PUTATIVE-RELATED"/>
    <property type="match status" value="1"/>
</dbReference>
<protein>
    <recommendedName>
        <fullName evidence="4">Integrase catalytic domain-containing protein</fullName>
    </recommendedName>
</protein>
<dbReference type="Gene3D" id="3.30.420.10">
    <property type="entry name" value="Ribonuclease H-like superfamily/Ribonuclease H"/>
    <property type="match status" value="1"/>
</dbReference>
<evidence type="ECO:0000313" key="5">
    <source>
        <dbReference type="EMBL" id="SPD06076.1"/>
    </source>
</evidence>
<feature type="domain" description="Integrase catalytic" evidence="4">
    <location>
        <begin position="418"/>
        <end position="590"/>
    </location>
</feature>
<evidence type="ECO:0000256" key="3">
    <source>
        <dbReference type="SAM" id="MobiDB-lite"/>
    </source>
</evidence>
<dbReference type="SUPFAM" id="SSF53098">
    <property type="entry name" value="Ribonuclease H-like"/>
    <property type="match status" value="1"/>
</dbReference>
<proteinExistence type="predicted"/>
<keyword evidence="2" id="KW-0378">Hydrolase</keyword>
<gene>
    <name evidence="5" type="ORF">FSB_LOCUS33958</name>
</gene>
<dbReference type="InterPro" id="IPR039537">
    <property type="entry name" value="Retrotran_Ty1/copia-like"/>
</dbReference>
<dbReference type="Pfam" id="PF07727">
    <property type="entry name" value="RVT_2"/>
    <property type="match status" value="2"/>
</dbReference>
<dbReference type="InterPro" id="IPR012337">
    <property type="entry name" value="RNaseH-like_sf"/>
</dbReference>
<feature type="compositionally biased region" description="Low complexity" evidence="3">
    <location>
        <begin position="1"/>
        <end position="22"/>
    </location>
</feature>
<dbReference type="PANTHER" id="PTHR42648:SF31">
    <property type="entry name" value="RNA-DIRECTED DNA POLYMERASE"/>
    <property type="match status" value="1"/>
</dbReference>
<feature type="compositionally biased region" description="Low complexity" evidence="3">
    <location>
        <begin position="739"/>
        <end position="748"/>
    </location>
</feature>
<dbReference type="GO" id="GO:0046872">
    <property type="term" value="F:metal ion binding"/>
    <property type="evidence" value="ECO:0007669"/>
    <property type="project" value="UniProtKB-KW"/>
</dbReference>
<dbReference type="EMBL" id="OIVN01002743">
    <property type="protein sequence ID" value="SPD06076.1"/>
    <property type="molecule type" value="Genomic_DNA"/>
</dbReference>
<dbReference type="InterPro" id="IPR013103">
    <property type="entry name" value="RVT_2"/>
</dbReference>
<feature type="region of interest" description="Disordered" evidence="3">
    <location>
        <begin position="1"/>
        <end position="25"/>
    </location>
</feature>
<dbReference type="InterPro" id="IPR043502">
    <property type="entry name" value="DNA/RNA_pol_sf"/>
</dbReference>
<evidence type="ECO:0000256" key="2">
    <source>
        <dbReference type="ARBA" id="ARBA00022801"/>
    </source>
</evidence>
<feature type="region of interest" description="Disordered" evidence="3">
    <location>
        <begin position="732"/>
        <end position="754"/>
    </location>
</feature>
<dbReference type="Pfam" id="PF00665">
    <property type="entry name" value="rve"/>
    <property type="match status" value="1"/>
</dbReference>
<accession>A0A2N9GUM1</accession>
<dbReference type="InterPro" id="IPR029472">
    <property type="entry name" value="Copia-like_N"/>
</dbReference>
<dbReference type="CDD" id="cd09272">
    <property type="entry name" value="RNase_HI_RT_Ty1"/>
    <property type="match status" value="1"/>
</dbReference>
<dbReference type="Pfam" id="PF14244">
    <property type="entry name" value="Retrotran_gag_3"/>
    <property type="match status" value="1"/>
</dbReference>
<dbReference type="SUPFAM" id="SSF56672">
    <property type="entry name" value="DNA/RNA polymerases"/>
    <property type="match status" value="1"/>
</dbReference>
<dbReference type="Pfam" id="PF25597">
    <property type="entry name" value="SH3_retrovirus"/>
    <property type="match status" value="1"/>
</dbReference>